<accession>A0A4U6U5F9</accession>
<dbReference type="Gene3D" id="3.40.50.2000">
    <property type="entry name" value="Glycogen Phosphorylase B"/>
    <property type="match status" value="2"/>
</dbReference>
<evidence type="ECO:0000256" key="1">
    <source>
        <dbReference type="ARBA" id="ARBA00009995"/>
    </source>
</evidence>
<dbReference type="Gramene" id="TKW09625">
    <property type="protein sequence ID" value="TKW09625"/>
    <property type="gene ID" value="SEVIR_6G115400v2"/>
</dbReference>
<evidence type="ECO:0000256" key="2">
    <source>
        <dbReference type="ARBA" id="ARBA00022676"/>
    </source>
</evidence>
<evidence type="ECO:0000313" key="4">
    <source>
        <dbReference type="EMBL" id="TKW09625.1"/>
    </source>
</evidence>
<dbReference type="CDD" id="cd03784">
    <property type="entry name" value="GT1_Gtf-like"/>
    <property type="match status" value="1"/>
</dbReference>
<dbReference type="AlphaFoldDB" id="A0A4U6U5F9"/>
<reference evidence="4" key="1">
    <citation type="submission" date="2019-03" db="EMBL/GenBank/DDBJ databases">
        <title>WGS assembly of Setaria viridis.</title>
        <authorList>
            <person name="Huang P."/>
            <person name="Jenkins J."/>
            <person name="Grimwood J."/>
            <person name="Barry K."/>
            <person name="Healey A."/>
            <person name="Mamidi S."/>
            <person name="Sreedasyam A."/>
            <person name="Shu S."/>
            <person name="Feldman M."/>
            <person name="Wu J."/>
            <person name="Yu Y."/>
            <person name="Chen C."/>
            <person name="Johnson J."/>
            <person name="Rokhsar D."/>
            <person name="Baxter I."/>
            <person name="Schmutz J."/>
            <person name="Brutnell T."/>
            <person name="Kellogg E."/>
        </authorList>
    </citation>
    <scope>NUCLEOTIDE SEQUENCE [LARGE SCALE GENOMIC DNA]</scope>
</reference>
<dbReference type="PANTHER" id="PTHR11926:SF1374">
    <property type="entry name" value="UDP-GLYCOSYLTRANSFERASE 76F1-RELATED"/>
    <property type="match status" value="1"/>
</dbReference>
<dbReference type="FunFam" id="3.40.50.2000:FF:000120">
    <property type="entry name" value="UDP-glycosyltransferase 76C1"/>
    <property type="match status" value="1"/>
</dbReference>
<protein>
    <recommendedName>
        <fullName evidence="6">Glycosyltransferase</fullName>
    </recommendedName>
</protein>
<dbReference type="SUPFAM" id="SSF53756">
    <property type="entry name" value="UDP-Glycosyltransferase/glycogen phosphorylase"/>
    <property type="match status" value="1"/>
</dbReference>
<evidence type="ECO:0008006" key="6">
    <source>
        <dbReference type="Google" id="ProtNLM"/>
    </source>
</evidence>
<gene>
    <name evidence="4" type="ORF">SEVIR_6G115400v2</name>
</gene>
<dbReference type="GO" id="GO:0080043">
    <property type="term" value="F:quercetin 3-O-glucosyltransferase activity"/>
    <property type="evidence" value="ECO:0007669"/>
    <property type="project" value="TreeGrafter"/>
</dbReference>
<dbReference type="InterPro" id="IPR002213">
    <property type="entry name" value="UDP_glucos_trans"/>
</dbReference>
<dbReference type="Pfam" id="PF00201">
    <property type="entry name" value="UDPGT"/>
    <property type="match status" value="1"/>
</dbReference>
<keyword evidence="3" id="KW-0808">Transferase</keyword>
<dbReference type="PANTHER" id="PTHR11926">
    <property type="entry name" value="GLUCOSYL/GLUCURONOSYL TRANSFERASES"/>
    <property type="match status" value="1"/>
</dbReference>
<comment type="similarity">
    <text evidence="1">Belongs to the UDP-glycosyltransferase family.</text>
</comment>
<dbReference type="OMA" id="IDWAPQD"/>
<dbReference type="GO" id="GO:0080044">
    <property type="term" value="F:quercetin 7-O-glucosyltransferase activity"/>
    <property type="evidence" value="ECO:0007669"/>
    <property type="project" value="TreeGrafter"/>
</dbReference>
<sequence>MASSIRAGRRVVCFPFPYQGHFNPMLRLAGALHAGGVAITVFHTDLRAPDPDDYPSDYRFVPVPVHVPTELMGSEDIARLVTELNVSCAAPFKERLAALLAEEEEEEEEPGGVRCVVTDVIWYSAQAVARELGVPALGLMSSSAASFRNFMVYPALIEKGYLPVQEDHTDGPVDVLPPFRVRDLQRIETSSLNDFASLLGLIINTIEAIETVELDKIHEDMSIPVFVIGPLNKFSPPQDRRCLDWLDTQTPGSVIYVSFGSLAAMDPHEFVELAWGLADSKRPFIWVVRPSLIHGFESAFQPAYKLKRTSPGDRGRIIDWAPQDEVLAHPTVCAFLTHNGWNSTMEAISEGVLMISRPLLGDQYGNAMFVCEVRRVGVEVEVENQLERLRIRDAIEKLMSSKEGKEVRERMTSLKETAENGIKESGSSHTAFLNLADLIFSL</sequence>
<organism evidence="4 5">
    <name type="scientific">Setaria viridis</name>
    <name type="common">Green bristlegrass</name>
    <name type="synonym">Setaria italica subsp. viridis</name>
    <dbReference type="NCBI Taxonomy" id="4556"/>
    <lineage>
        <taxon>Eukaryota</taxon>
        <taxon>Viridiplantae</taxon>
        <taxon>Streptophyta</taxon>
        <taxon>Embryophyta</taxon>
        <taxon>Tracheophyta</taxon>
        <taxon>Spermatophyta</taxon>
        <taxon>Magnoliopsida</taxon>
        <taxon>Liliopsida</taxon>
        <taxon>Poales</taxon>
        <taxon>Poaceae</taxon>
        <taxon>PACMAD clade</taxon>
        <taxon>Panicoideae</taxon>
        <taxon>Panicodae</taxon>
        <taxon>Paniceae</taxon>
        <taxon>Cenchrinae</taxon>
        <taxon>Setaria</taxon>
    </lineage>
</organism>
<evidence type="ECO:0000256" key="3">
    <source>
        <dbReference type="ARBA" id="ARBA00022679"/>
    </source>
</evidence>
<dbReference type="EMBL" id="CM016557">
    <property type="protein sequence ID" value="TKW09625.1"/>
    <property type="molecule type" value="Genomic_DNA"/>
</dbReference>
<dbReference type="Proteomes" id="UP000298652">
    <property type="component" value="Chromosome 6"/>
</dbReference>
<keyword evidence="5" id="KW-1185">Reference proteome</keyword>
<name>A0A4U6U5F9_SETVI</name>
<evidence type="ECO:0000313" key="5">
    <source>
        <dbReference type="Proteomes" id="UP000298652"/>
    </source>
</evidence>
<proteinExistence type="inferred from homology"/>
<keyword evidence="2" id="KW-0328">Glycosyltransferase</keyword>